<dbReference type="Pfam" id="PF24476">
    <property type="entry name" value="DUF7580"/>
    <property type="match status" value="1"/>
</dbReference>
<organism evidence="3 4">
    <name type="scientific">Penicillium salamii</name>
    <dbReference type="NCBI Taxonomy" id="1612424"/>
    <lineage>
        <taxon>Eukaryota</taxon>
        <taxon>Fungi</taxon>
        <taxon>Dikarya</taxon>
        <taxon>Ascomycota</taxon>
        <taxon>Pezizomycotina</taxon>
        <taxon>Eurotiomycetes</taxon>
        <taxon>Eurotiomycetidae</taxon>
        <taxon>Eurotiales</taxon>
        <taxon>Aspergillaceae</taxon>
        <taxon>Penicillium</taxon>
    </lineage>
</organism>
<dbReference type="InterPro" id="IPR056002">
    <property type="entry name" value="DUF7580"/>
</dbReference>
<evidence type="ECO:0000259" key="2">
    <source>
        <dbReference type="Pfam" id="PF24476"/>
    </source>
</evidence>
<evidence type="ECO:0000256" key="1">
    <source>
        <dbReference type="SAM" id="MobiDB-lite"/>
    </source>
</evidence>
<accession>A0A9W4NIC4</accession>
<protein>
    <recommendedName>
        <fullName evidence="2">DUF7580 domain-containing protein</fullName>
    </recommendedName>
</protein>
<name>A0A9W4NIC4_9EURO</name>
<dbReference type="PANTHER" id="PTHR35186:SF4">
    <property type="entry name" value="PRION-INHIBITION AND PROPAGATION HELO DOMAIN-CONTAINING PROTEIN"/>
    <property type="match status" value="1"/>
</dbReference>
<dbReference type="AlphaFoldDB" id="A0A9W4NIC4"/>
<gene>
    <name evidence="3" type="ORF">PSALAMII_LOCUS4578</name>
</gene>
<evidence type="ECO:0000313" key="4">
    <source>
        <dbReference type="Proteomes" id="UP001152592"/>
    </source>
</evidence>
<evidence type="ECO:0000313" key="3">
    <source>
        <dbReference type="EMBL" id="CAG8370338.1"/>
    </source>
</evidence>
<proteinExistence type="predicted"/>
<reference evidence="3" key="1">
    <citation type="submission" date="2021-07" db="EMBL/GenBank/DDBJ databases">
        <authorList>
            <person name="Branca A.L. A."/>
        </authorList>
    </citation>
    <scope>NUCLEOTIDE SEQUENCE</scope>
</reference>
<dbReference type="OrthoDB" id="422362at2759"/>
<comment type="caution">
    <text evidence="3">The sequence shown here is derived from an EMBL/GenBank/DDBJ whole genome shotgun (WGS) entry which is preliminary data.</text>
</comment>
<feature type="domain" description="DUF7580" evidence="2">
    <location>
        <begin position="348"/>
        <end position="577"/>
    </location>
</feature>
<dbReference type="Proteomes" id="UP001152592">
    <property type="component" value="Unassembled WGS sequence"/>
</dbReference>
<feature type="region of interest" description="Disordered" evidence="1">
    <location>
        <begin position="286"/>
        <end position="306"/>
    </location>
</feature>
<dbReference type="EMBL" id="CAJVPD010000222">
    <property type="protein sequence ID" value="CAG8370338.1"/>
    <property type="molecule type" value="Genomic_DNA"/>
</dbReference>
<sequence>MSGIEIVGVVMGALPLITSIIDQYRVSKRIYKFFRYKEPYIDQLIQSLKTQSFFLETDLLLILKETFGEEFVRSIPDFAQISPTLFENPEVAARIQEYLGDGYAHYRVALLRCEDILAGIAKNISGLVSGKQTLHDLIQAYPRKNGSYELTRKIKFALDRDSLQTKINNLDDATKMLSRIRENSSARTGVIIHSNCLAGRRSVSSFDIIRKHAWRLYAAISTIYTNGCHPKHGANLFLESRAELLDKKHRTTNKKPVTFKLSFGPVSQTGGFHPPLALEVKTLAADPLSDTPPNTRSRQELQVPRISQNSLVNTPRVLYDTTALRESYSSSSTTPNTSSQNQVASEPSVVGDLCLHLSNKTELQDLLLCENGHLWCHQDAIIATLPQSAAPDTTVFSLDQLLQPTPPIKLLLNPRMALSFSIASSVMQLNVTQWLQHPLTSNMVKILPDSPGKRGSGIRPFISHTFSPNAEEPKPCLVRRAILELGILLLELWQSQTFTAYAAEARVPLDDSFAVRYEAARRWLDASRDDILPHYLTVVTRCVECTFFSNTADLDWDDEAFRQSFFEHVVRPLWENCPASLR</sequence>
<dbReference type="PANTHER" id="PTHR35186">
    <property type="entry name" value="ANK_REP_REGION DOMAIN-CONTAINING PROTEIN"/>
    <property type="match status" value="1"/>
</dbReference>